<dbReference type="AlphaFoldDB" id="A0A8I1A8X5"/>
<sequence length="93" mass="10295">MKKSRHLVGLFTLAMLSFPLSGCNDKSDWEFCRDQNQDLLCDDGQSRVDPNSYVVVNGKKMYYIKEESLVSSGYKKSGSSYKSGIGKIRGSGG</sequence>
<dbReference type="Proteomes" id="UP000633619">
    <property type="component" value="Unassembled WGS sequence"/>
</dbReference>
<proteinExistence type="predicted"/>
<dbReference type="EMBL" id="JAECVW010000003">
    <property type="protein sequence ID" value="MBH8595055.1"/>
    <property type="molecule type" value="Genomic_DNA"/>
</dbReference>
<dbReference type="RefSeq" id="WP_181731375.1">
    <property type="nucleotide sequence ID" value="NZ_JACEIR010000002.1"/>
</dbReference>
<keyword evidence="1" id="KW-0732">Signal</keyword>
<evidence type="ECO:0000313" key="3">
    <source>
        <dbReference type="Proteomes" id="UP000633619"/>
    </source>
</evidence>
<feature type="chain" id="PRO_5038884861" description="Lipoprotein" evidence="1">
    <location>
        <begin position="23"/>
        <end position="93"/>
    </location>
</feature>
<protein>
    <recommendedName>
        <fullName evidence="4">Lipoprotein</fullName>
    </recommendedName>
</protein>
<evidence type="ECO:0000313" key="2">
    <source>
        <dbReference type="EMBL" id="MBH8595055.1"/>
    </source>
</evidence>
<gene>
    <name evidence="2" type="ORF">I8U20_06880</name>
</gene>
<accession>A0A8I1A8X5</accession>
<reference evidence="2 3" key="1">
    <citation type="submission" date="2020-12" db="EMBL/GenBank/DDBJ databases">
        <title>WGS of Thermoactinomyces spp.</title>
        <authorList>
            <person name="Cheng K."/>
        </authorList>
    </citation>
    <scope>NUCLEOTIDE SEQUENCE [LARGE SCALE GENOMIC DNA]</scope>
    <source>
        <strain evidence="3">CICC 10671\DSM 43846</strain>
    </source>
</reference>
<feature type="signal peptide" evidence="1">
    <location>
        <begin position="1"/>
        <end position="22"/>
    </location>
</feature>
<keyword evidence="3" id="KW-1185">Reference proteome</keyword>
<evidence type="ECO:0008006" key="4">
    <source>
        <dbReference type="Google" id="ProtNLM"/>
    </source>
</evidence>
<organism evidence="2 3">
    <name type="scientific">Thermoactinomyces intermedius</name>
    <dbReference type="NCBI Taxonomy" id="2024"/>
    <lineage>
        <taxon>Bacteria</taxon>
        <taxon>Bacillati</taxon>
        <taxon>Bacillota</taxon>
        <taxon>Bacilli</taxon>
        <taxon>Bacillales</taxon>
        <taxon>Thermoactinomycetaceae</taxon>
        <taxon>Thermoactinomyces</taxon>
    </lineage>
</organism>
<name>A0A8I1A8X5_THEIN</name>
<evidence type="ECO:0000256" key="1">
    <source>
        <dbReference type="SAM" id="SignalP"/>
    </source>
</evidence>
<comment type="caution">
    <text evidence="2">The sequence shown here is derived from an EMBL/GenBank/DDBJ whole genome shotgun (WGS) entry which is preliminary data.</text>
</comment>